<evidence type="ECO:0000259" key="6">
    <source>
        <dbReference type="PROSITE" id="PS50885"/>
    </source>
</evidence>
<dbReference type="InterPro" id="IPR051310">
    <property type="entry name" value="MCP_chemotaxis"/>
</dbReference>
<dbReference type="CDD" id="cd06225">
    <property type="entry name" value="HAMP"/>
    <property type="match status" value="1"/>
</dbReference>
<organism evidence="7 8">
    <name type="scientific">Ideonella paludis</name>
    <dbReference type="NCBI Taxonomy" id="1233411"/>
    <lineage>
        <taxon>Bacteria</taxon>
        <taxon>Pseudomonadati</taxon>
        <taxon>Pseudomonadota</taxon>
        <taxon>Betaproteobacteria</taxon>
        <taxon>Burkholderiales</taxon>
        <taxon>Sphaerotilaceae</taxon>
        <taxon>Ideonella</taxon>
    </lineage>
</organism>
<keyword evidence="8" id="KW-1185">Reference proteome</keyword>
<feature type="domain" description="HAMP" evidence="6">
    <location>
        <begin position="209"/>
        <end position="261"/>
    </location>
</feature>
<dbReference type="Pfam" id="PF00015">
    <property type="entry name" value="MCPsignal"/>
    <property type="match status" value="1"/>
</dbReference>
<dbReference type="PROSITE" id="PS50885">
    <property type="entry name" value="HAMP"/>
    <property type="match status" value="1"/>
</dbReference>
<dbReference type="PANTHER" id="PTHR43531">
    <property type="entry name" value="PROTEIN ICFG"/>
    <property type="match status" value="1"/>
</dbReference>
<comment type="caution">
    <text evidence="7">The sequence shown here is derived from an EMBL/GenBank/DDBJ whole genome shotgun (WGS) entry which is preliminary data.</text>
</comment>
<dbReference type="SUPFAM" id="SSF58104">
    <property type="entry name" value="Methyl-accepting chemotaxis protein (MCP) signaling domain"/>
    <property type="match status" value="1"/>
</dbReference>
<dbReference type="Gene3D" id="1.10.287.950">
    <property type="entry name" value="Methyl-accepting chemotaxis protein"/>
    <property type="match status" value="1"/>
</dbReference>
<dbReference type="PROSITE" id="PS50111">
    <property type="entry name" value="CHEMOTAXIS_TRANSDUC_2"/>
    <property type="match status" value="1"/>
</dbReference>
<evidence type="ECO:0000313" key="7">
    <source>
        <dbReference type="EMBL" id="MBQ0937270.1"/>
    </source>
</evidence>
<name>A0ABS5E1I0_9BURK</name>
<dbReference type="InterPro" id="IPR004090">
    <property type="entry name" value="Chemotax_Me-accpt_rcpt"/>
</dbReference>
<protein>
    <submittedName>
        <fullName evidence="7">HAMP domain-containing protein</fullName>
    </submittedName>
</protein>
<dbReference type="Proteomes" id="UP000672097">
    <property type="component" value="Unassembled WGS sequence"/>
</dbReference>
<dbReference type="EMBL" id="JAGQDG010000007">
    <property type="protein sequence ID" value="MBQ0937270.1"/>
    <property type="molecule type" value="Genomic_DNA"/>
</dbReference>
<evidence type="ECO:0000256" key="1">
    <source>
        <dbReference type="ARBA" id="ARBA00022481"/>
    </source>
</evidence>
<evidence type="ECO:0000256" key="2">
    <source>
        <dbReference type="ARBA" id="ARBA00029447"/>
    </source>
</evidence>
<dbReference type="PRINTS" id="PR00260">
    <property type="entry name" value="CHEMTRNSDUCR"/>
</dbReference>
<sequence>MKLATKLLLAPMMAVGVVLLAASINTVLMTRQADHAQAEFKGHIGIFKALTAQQEELGEVHARNYRTVALVASLDEAQVKAAREALAKQMQTLKDALAVLSKDEQATDELRKLLASATPVIDLYRKQADDAIDMASVDPNTGVAAMQSADASFARLAKGVEAAVTQIERDSAAEAAAMTAQSHRTTAIVAALALMATAAAVAFAVVSQRRSIAELHRARQLASAVADGDLTQRIETQSNDEIGELITTLAQMQDKLRALVTEIRVSADSIQTASAEVATGNQDLSGRTEVTASSLQQTASSMEQLTGTVAQSADAASQANQLASSASDVAVRGNDVVGQVVHTMNDIHSASAKIADIIGVIDGIAFQTNILALNAAVEAARAGEQGRGFAVVAGEVRSLAQRSAEAAKEIKGLIGASVERVQSGSQLVSDAGDTMQEVVTSVKRVSDIIGEISLATREQRQGISQVNQTVTQLDQMTQQNAALVEQSAAAAESLKDQAQRLATVVGTFRLQ</sequence>
<gene>
    <name evidence="7" type="ORF">KAK11_18235</name>
</gene>
<evidence type="ECO:0000256" key="3">
    <source>
        <dbReference type="PROSITE-ProRule" id="PRU00284"/>
    </source>
</evidence>
<dbReference type="InterPro" id="IPR003660">
    <property type="entry name" value="HAMP_dom"/>
</dbReference>
<keyword evidence="4" id="KW-1133">Transmembrane helix</keyword>
<dbReference type="RefSeq" id="WP_210810754.1">
    <property type="nucleotide sequence ID" value="NZ_JAGQDG010000007.1"/>
</dbReference>
<dbReference type="Pfam" id="PF00672">
    <property type="entry name" value="HAMP"/>
    <property type="match status" value="1"/>
</dbReference>
<dbReference type="SMART" id="SM00304">
    <property type="entry name" value="HAMP"/>
    <property type="match status" value="1"/>
</dbReference>
<dbReference type="PANTHER" id="PTHR43531:SF14">
    <property type="entry name" value="METHYL-ACCEPTING CHEMOTAXIS PROTEIN I-RELATED"/>
    <property type="match status" value="1"/>
</dbReference>
<evidence type="ECO:0000313" key="8">
    <source>
        <dbReference type="Proteomes" id="UP000672097"/>
    </source>
</evidence>
<keyword evidence="3" id="KW-0807">Transducer</keyword>
<comment type="similarity">
    <text evidence="2">Belongs to the methyl-accepting chemotaxis (MCP) protein family.</text>
</comment>
<proteinExistence type="inferred from homology"/>
<reference evidence="7 8" key="1">
    <citation type="submission" date="2021-04" db="EMBL/GenBank/DDBJ databases">
        <title>The genome sequence of type strain Ideonella paludis KCTC 32238.</title>
        <authorList>
            <person name="Liu Y."/>
        </authorList>
    </citation>
    <scope>NUCLEOTIDE SEQUENCE [LARGE SCALE GENOMIC DNA]</scope>
    <source>
        <strain evidence="7 8">KCTC 32238</strain>
    </source>
</reference>
<dbReference type="CDD" id="cd11386">
    <property type="entry name" value="MCP_signal"/>
    <property type="match status" value="1"/>
</dbReference>
<accession>A0ABS5E1I0</accession>
<keyword evidence="4" id="KW-0812">Transmembrane</keyword>
<dbReference type="InterPro" id="IPR004089">
    <property type="entry name" value="MCPsignal_dom"/>
</dbReference>
<keyword evidence="1" id="KW-0488">Methylation</keyword>
<keyword evidence="4" id="KW-0472">Membrane</keyword>
<evidence type="ECO:0000256" key="4">
    <source>
        <dbReference type="SAM" id="Phobius"/>
    </source>
</evidence>
<feature type="transmembrane region" description="Helical" evidence="4">
    <location>
        <begin position="187"/>
        <end position="207"/>
    </location>
</feature>
<feature type="domain" description="Methyl-accepting transducer" evidence="5">
    <location>
        <begin position="266"/>
        <end position="495"/>
    </location>
</feature>
<evidence type="ECO:0000259" key="5">
    <source>
        <dbReference type="PROSITE" id="PS50111"/>
    </source>
</evidence>
<dbReference type="SMART" id="SM00283">
    <property type="entry name" value="MA"/>
    <property type="match status" value="1"/>
</dbReference>